<dbReference type="EMBL" id="CADEPI010000005">
    <property type="protein sequence ID" value="CAB3361038.1"/>
    <property type="molecule type" value="Genomic_DNA"/>
</dbReference>
<feature type="region of interest" description="Disordered" evidence="1">
    <location>
        <begin position="166"/>
        <end position="204"/>
    </location>
</feature>
<evidence type="ECO:0000256" key="1">
    <source>
        <dbReference type="SAM" id="MobiDB-lite"/>
    </source>
</evidence>
<sequence>MSSAENPFWAARGRRAFDSSNEDPFWAARGKKLLESSIESSDPFWAARGKKLIDSSDEKDDPFWAARGKKLLAVVSAEEPFWAARGKKLSLQSSSVEEDPFWAARGKKLESSGENPFWAARGKKLLFQSSAEEPFWAARGKRGLKIPAENPFWAARGKKRLESASAENPFYAARGRRSGRSKEAPPDSKEDPFYAPRGKRDAPKVIDASKEMAGILKPRANRQPGDEFWPARGKRLLASSANNLQSFWLNAAKKDSSNPLAELDEEEDFWARVFGLDEDSDVNVSDVVAQILGIRTNTQKIKKEMGREAPVNPWYSTDFWATRG</sequence>
<protein>
    <submittedName>
        <fullName evidence="2">Uncharacterized protein</fullName>
    </submittedName>
</protein>
<evidence type="ECO:0000313" key="2">
    <source>
        <dbReference type="EMBL" id="CAB3361038.1"/>
    </source>
</evidence>
<keyword evidence="3" id="KW-1185">Reference proteome</keyword>
<comment type="caution">
    <text evidence="2">The sequence shown here is derived from an EMBL/GenBank/DDBJ whole genome shotgun (WGS) entry which is preliminary data.</text>
</comment>
<proteinExistence type="predicted"/>
<dbReference type="AlphaFoldDB" id="A0A8S1BWG8"/>
<organism evidence="2 3">
    <name type="scientific">Cloeon dipterum</name>
    <dbReference type="NCBI Taxonomy" id="197152"/>
    <lineage>
        <taxon>Eukaryota</taxon>
        <taxon>Metazoa</taxon>
        <taxon>Ecdysozoa</taxon>
        <taxon>Arthropoda</taxon>
        <taxon>Hexapoda</taxon>
        <taxon>Insecta</taxon>
        <taxon>Pterygota</taxon>
        <taxon>Palaeoptera</taxon>
        <taxon>Ephemeroptera</taxon>
        <taxon>Pisciforma</taxon>
        <taxon>Baetidae</taxon>
        <taxon>Cloeon</taxon>
    </lineage>
</organism>
<accession>A0A8S1BWG8</accession>
<reference evidence="2 3" key="1">
    <citation type="submission" date="2020-04" db="EMBL/GenBank/DDBJ databases">
        <authorList>
            <person name="Alioto T."/>
            <person name="Alioto T."/>
            <person name="Gomez Garrido J."/>
        </authorList>
    </citation>
    <scope>NUCLEOTIDE SEQUENCE [LARGE SCALE GENOMIC DNA]</scope>
</reference>
<name>A0A8S1BWG8_9INSE</name>
<feature type="compositionally biased region" description="Basic and acidic residues" evidence="1">
    <location>
        <begin position="180"/>
        <end position="204"/>
    </location>
</feature>
<dbReference type="OrthoDB" id="5219169at2759"/>
<evidence type="ECO:0000313" key="3">
    <source>
        <dbReference type="Proteomes" id="UP000494165"/>
    </source>
</evidence>
<dbReference type="Proteomes" id="UP000494165">
    <property type="component" value="Unassembled WGS sequence"/>
</dbReference>
<gene>
    <name evidence="2" type="ORF">CLODIP_2_CD11371</name>
</gene>